<feature type="domain" description="Molybdopterin dinucleotide-binding" evidence="5">
    <location>
        <begin position="561"/>
        <end position="666"/>
    </location>
</feature>
<dbReference type="Pfam" id="PF01568">
    <property type="entry name" value="Molydop_binding"/>
    <property type="match status" value="1"/>
</dbReference>
<dbReference type="Gene3D" id="2.40.40.20">
    <property type="match status" value="1"/>
</dbReference>
<dbReference type="InterPro" id="IPR054894">
    <property type="entry name" value="Nitr_red_NasA"/>
</dbReference>
<dbReference type="AlphaFoldDB" id="A0A643JV48"/>
<dbReference type="GO" id="GO:0016020">
    <property type="term" value="C:membrane"/>
    <property type="evidence" value="ECO:0007669"/>
    <property type="project" value="TreeGrafter"/>
</dbReference>
<dbReference type="GO" id="GO:0043546">
    <property type="term" value="F:molybdopterin cofactor binding"/>
    <property type="evidence" value="ECO:0007669"/>
    <property type="project" value="InterPro"/>
</dbReference>
<dbReference type="InterPro" id="IPR006657">
    <property type="entry name" value="MoPterin_dinucl-bd_dom"/>
</dbReference>
<dbReference type="NCBIfam" id="NF041323">
    <property type="entry name" value="Nitr_red_NasA_Halo"/>
    <property type="match status" value="1"/>
</dbReference>
<dbReference type="GO" id="GO:0016491">
    <property type="term" value="F:oxidoreductase activity"/>
    <property type="evidence" value="ECO:0007669"/>
    <property type="project" value="InterPro"/>
</dbReference>
<dbReference type="Gene3D" id="3.40.228.10">
    <property type="entry name" value="Dimethylsulfoxide Reductase, domain 2"/>
    <property type="match status" value="1"/>
</dbReference>
<dbReference type="PANTHER" id="PTHR43105:SF10">
    <property type="entry name" value="NADH-QUINONE OXIDOREDUCTASE SUBUNIT G"/>
    <property type="match status" value="1"/>
</dbReference>
<dbReference type="InterPro" id="IPR006656">
    <property type="entry name" value="Mopterin_OxRdtase"/>
</dbReference>
<dbReference type="InterPro" id="IPR009010">
    <property type="entry name" value="Asp_de-COase-like_dom_sf"/>
</dbReference>
<comment type="caution">
    <text evidence="6">The sequence shown here is derived from an EMBL/GenBank/DDBJ whole genome shotgun (WGS) entry which is preliminary data.</text>
</comment>
<reference evidence="6" key="1">
    <citation type="submission" date="2019-09" db="EMBL/GenBank/DDBJ databases">
        <title>Genomic analysis of Haloferax sp. CBA1149.</title>
        <authorList>
            <person name="Roh S.W."/>
        </authorList>
    </citation>
    <scope>NUCLEOTIDE SEQUENCE</scope>
    <source>
        <strain evidence="6">CBA1149</strain>
    </source>
</reference>
<dbReference type="GO" id="GO:0046872">
    <property type="term" value="F:metal ion binding"/>
    <property type="evidence" value="ECO:0007669"/>
    <property type="project" value="UniProtKB-KW"/>
</dbReference>
<evidence type="ECO:0000256" key="1">
    <source>
        <dbReference type="ARBA" id="ARBA00022723"/>
    </source>
</evidence>
<gene>
    <name evidence="6" type="ORF">Hfx1149_04705</name>
</gene>
<name>A0A643JV48_9EURY</name>
<keyword evidence="2" id="KW-0408">Iron</keyword>
<dbReference type="Pfam" id="PF00384">
    <property type="entry name" value="Molybdopterin"/>
    <property type="match status" value="1"/>
</dbReference>
<evidence type="ECO:0000313" key="6">
    <source>
        <dbReference type="EMBL" id="KAB1187363.1"/>
    </source>
</evidence>
<dbReference type="GO" id="GO:0051536">
    <property type="term" value="F:iron-sulfur cluster binding"/>
    <property type="evidence" value="ECO:0007669"/>
    <property type="project" value="UniProtKB-KW"/>
</dbReference>
<keyword evidence="3" id="KW-0411">Iron-sulfur</keyword>
<dbReference type="InterPro" id="IPR050123">
    <property type="entry name" value="Prok_molybdopt-oxidoreductase"/>
</dbReference>
<dbReference type="SUPFAM" id="SSF53706">
    <property type="entry name" value="Formate dehydrogenase/DMSO reductase, domains 1-3"/>
    <property type="match status" value="1"/>
</dbReference>
<dbReference type="SUPFAM" id="SSF50692">
    <property type="entry name" value="ADC-like"/>
    <property type="match status" value="1"/>
</dbReference>
<evidence type="ECO:0000256" key="2">
    <source>
        <dbReference type="ARBA" id="ARBA00023004"/>
    </source>
</evidence>
<accession>A0A643JV48</accession>
<organism evidence="6">
    <name type="scientific">Haloferax sp. CBA1149</name>
    <dbReference type="NCBI Taxonomy" id="2650753"/>
    <lineage>
        <taxon>Archaea</taxon>
        <taxon>Methanobacteriati</taxon>
        <taxon>Methanobacteriota</taxon>
        <taxon>Stenosarchaea group</taxon>
        <taxon>Halobacteria</taxon>
        <taxon>Halobacteriales</taxon>
        <taxon>Haloferacaceae</taxon>
        <taxon>Haloferax</taxon>
    </lineage>
</organism>
<feature type="domain" description="Molybdopterin oxidoreductase" evidence="4">
    <location>
        <begin position="51"/>
        <end position="463"/>
    </location>
</feature>
<dbReference type="Gene3D" id="3.40.50.740">
    <property type="match status" value="1"/>
</dbReference>
<dbReference type="EMBL" id="VZUS01000001">
    <property type="protein sequence ID" value="KAB1187363.1"/>
    <property type="molecule type" value="Genomic_DNA"/>
</dbReference>
<evidence type="ECO:0000256" key="3">
    <source>
        <dbReference type="ARBA" id="ARBA00023014"/>
    </source>
</evidence>
<keyword evidence="1" id="KW-0479">Metal-binding</keyword>
<evidence type="ECO:0000259" key="5">
    <source>
        <dbReference type="Pfam" id="PF01568"/>
    </source>
</evidence>
<protein>
    <submittedName>
        <fullName evidence="6">Molybdopterin-dependent oxidoreductase</fullName>
    </submittedName>
</protein>
<dbReference type="PANTHER" id="PTHR43105">
    <property type="entry name" value="RESPIRATORY NITRATE REDUCTASE"/>
    <property type="match status" value="1"/>
</dbReference>
<evidence type="ECO:0000259" key="4">
    <source>
        <dbReference type="Pfam" id="PF00384"/>
    </source>
</evidence>
<proteinExistence type="predicted"/>
<sequence>MRCAVGCGLVETAHEHGHGLEAARGDPANPVTHGAACRRGIRETVHPTGERLTQPLVRDGGELVPTSWPDALSRVGEAITSAMATTPDDVAILGSGQQTNEAAYLLGKLARAGIGTRHYDANTTLCMASAVTAYYRAFGSDAPPPTYEDIPEAETHLVWGANPAVAHPVLFRWIRQSAADGRLIVVDPVETKTAAAGDEHVSVEPGADFELARAILAHLVTTDRIDESFVDAHTTGFDAVVETLPTVDDAAADAGVSLETVELLADALTDSTLVYWGMGVNQSVRGTATAGALIDLCLASGNLGPGTGPFSLTGQANSMGTRVCSSKGTWPGHRPFDHPDHRQVVADAWDIPVSALPDDSGPGPVGILDSSPSVVWTVATNPVAGMPAADHVRERLDDAFLVVQDAFRTDTVELADVVLPAATWGETDGTTMNMERTVSRVRAATDPPADARCDLDIVADVAARVAPGLLPESPVDAAAVFDEFAALTEGTNADCSGLSYARLDDEHAVRWPAPDPDTAGVYRYYDANTGSWSFPTPSGTAQFSTLDGGPLPEPTDANYPLTLTTARGPDDYNTAVRSRGDDTRSDLVARVAPETLETYCDAVVDGSEGARAILESRRASVTVTLAPDDAVPRGLVWLPIHHPAMNRLTTPAVDPESNEPNFKQCAVRFRRLERS</sequence>